<gene>
    <name evidence="7" type="ORF">FHR32_004416</name>
</gene>
<dbReference type="Pfam" id="PF01810">
    <property type="entry name" value="LysE"/>
    <property type="match status" value="1"/>
</dbReference>
<reference evidence="7 8" key="1">
    <citation type="submission" date="2020-08" db="EMBL/GenBank/DDBJ databases">
        <title>Sequencing the genomes of 1000 actinobacteria strains.</title>
        <authorList>
            <person name="Klenk H.-P."/>
        </authorList>
    </citation>
    <scope>NUCLEOTIDE SEQUENCE [LARGE SCALE GENOMIC DNA]</scope>
    <source>
        <strain evidence="7 8">DSM 43023</strain>
    </source>
</reference>
<dbReference type="InterPro" id="IPR001123">
    <property type="entry name" value="LeuE-type"/>
</dbReference>
<feature type="transmembrane region" description="Helical" evidence="6">
    <location>
        <begin position="41"/>
        <end position="65"/>
    </location>
</feature>
<evidence type="ECO:0000256" key="1">
    <source>
        <dbReference type="ARBA" id="ARBA00004651"/>
    </source>
</evidence>
<evidence type="ECO:0000256" key="4">
    <source>
        <dbReference type="ARBA" id="ARBA00022989"/>
    </source>
</evidence>
<name>A0A7W7WAM5_9ACTN</name>
<feature type="transmembrane region" description="Helical" evidence="6">
    <location>
        <begin position="144"/>
        <end position="162"/>
    </location>
</feature>
<keyword evidence="2" id="KW-1003">Cell membrane</keyword>
<dbReference type="AlphaFoldDB" id="A0A7W7WAM5"/>
<keyword evidence="5 6" id="KW-0472">Membrane</keyword>
<keyword evidence="8" id="KW-1185">Reference proteome</keyword>
<dbReference type="EMBL" id="JACHJU010000001">
    <property type="protein sequence ID" value="MBB4940111.1"/>
    <property type="molecule type" value="Genomic_DNA"/>
</dbReference>
<dbReference type="PIRSF" id="PIRSF006324">
    <property type="entry name" value="LeuE"/>
    <property type="match status" value="1"/>
</dbReference>
<feature type="transmembrane region" description="Helical" evidence="6">
    <location>
        <begin position="110"/>
        <end position="132"/>
    </location>
</feature>
<sequence>MVPTSTFLIFAVASLALVMVPGPNHLYIVTRAISQGRAAGMASAFGVETGTLVHIAAAAAGLSYVVARSAALFNVIKWAGVAYLVYLGVRTLTRRQQLTARETTPQPLRAIFLEGMVVNVLNPKVILFFLALLPQFVHLEAGSVPLQIVILGGTLLILGLVSDMIYAVSAGALGTRLRGRSGLLRNFSGIVYLGLGVATALTGRSA</sequence>
<evidence type="ECO:0000256" key="3">
    <source>
        <dbReference type="ARBA" id="ARBA00022692"/>
    </source>
</evidence>
<evidence type="ECO:0000256" key="2">
    <source>
        <dbReference type="ARBA" id="ARBA00022475"/>
    </source>
</evidence>
<evidence type="ECO:0000256" key="5">
    <source>
        <dbReference type="ARBA" id="ARBA00023136"/>
    </source>
</evidence>
<evidence type="ECO:0000313" key="7">
    <source>
        <dbReference type="EMBL" id="MBB4940111.1"/>
    </source>
</evidence>
<feature type="transmembrane region" description="Helical" evidence="6">
    <location>
        <begin position="6"/>
        <end position="29"/>
    </location>
</feature>
<feature type="transmembrane region" description="Helical" evidence="6">
    <location>
        <begin position="183"/>
        <end position="203"/>
    </location>
</feature>
<dbReference type="Proteomes" id="UP000534286">
    <property type="component" value="Unassembled WGS sequence"/>
</dbReference>
<comment type="caution">
    <text evidence="7">The sequence shown here is derived from an EMBL/GenBank/DDBJ whole genome shotgun (WGS) entry which is preliminary data.</text>
</comment>
<dbReference type="GO" id="GO:0005886">
    <property type="term" value="C:plasma membrane"/>
    <property type="evidence" value="ECO:0007669"/>
    <property type="project" value="UniProtKB-SubCell"/>
</dbReference>
<dbReference type="GO" id="GO:0015171">
    <property type="term" value="F:amino acid transmembrane transporter activity"/>
    <property type="evidence" value="ECO:0007669"/>
    <property type="project" value="TreeGrafter"/>
</dbReference>
<protein>
    <submittedName>
        <fullName evidence="7">Threonine/homoserine/homoserine lactone efflux protein</fullName>
    </submittedName>
</protein>
<dbReference type="PANTHER" id="PTHR30086:SF20">
    <property type="entry name" value="ARGININE EXPORTER PROTEIN ARGO-RELATED"/>
    <property type="match status" value="1"/>
</dbReference>
<comment type="subcellular location">
    <subcellularLocation>
        <location evidence="1">Cell membrane</location>
        <topology evidence="1">Multi-pass membrane protein</topology>
    </subcellularLocation>
</comment>
<keyword evidence="4 6" id="KW-1133">Transmembrane helix</keyword>
<evidence type="ECO:0000313" key="8">
    <source>
        <dbReference type="Proteomes" id="UP000534286"/>
    </source>
</evidence>
<dbReference type="RefSeq" id="WP_184755963.1">
    <property type="nucleotide sequence ID" value="NZ_BAABEK010000080.1"/>
</dbReference>
<keyword evidence="3 6" id="KW-0812">Transmembrane</keyword>
<evidence type="ECO:0000256" key="6">
    <source>
        <dbReference type="SAM" id="Phobius"/>
    </source>
</evidence>
<organism evidence="7 8">
    <name type="scientific">Streptosporangium album</name>
    <dbReference type="NCBI Taxonomy" id="47479"/>
    <lineage>
        <taxon>Bacteria</taxon>
        <taxon>Bacillati</taxon>
        <taxon>Actinomycetota</taxon>
        <taxon>Actinomycetes</taxon>
        <taxon>Streptosporangiales</taxon>
        <taxon>Streptosporangiaceae</taxon>
        <taxon>Streptosporangium</taxon>
    </lineage>
</organism>
<feature type="transmembrane region" description="Helical" evidence="6">
    <location>
        <begin position="71"/>
        <end position="89"/>
    </location>
</feature>
<proteinExistence type="predicted"/>
<dbReference type="PANTHER" id="PTHR30086">
    <property type="entry name" value="ARGININE EXPORTER PROTEIN ARGO"/>
    <property type="match status" value="1"/>
</dbReference>
<accession>A0A7W7WAM5</accession>